<keyword evidence="2" id="KW-1185">Reference proteome</keyword>
<sequence length="194" mass="22897">MTFRRALVQRCEGAKVKNLISLGGQHQGVYGVPNCPKLLFPVCDLMKWAINFGGYWSFFQEKFVQFTFWHNPLNEKAYIEHSTFLADINNEKQINQEYVERLKKLENFVMVKYENDQMVIPVESSWFGFYEPGQAKKVLALKETRIYLDDQLGLREMDHQKKLHFLSFPGGHLQGNWDLFKQNIIEKFLRTLPN</sequence>
<gene>
    <name evidence="1" type="ORF">MML48_1g04685</name>
</gene>
<evidence type="ECO:0000313" key="1">
    <source>
        <dbReference type="EMBL" id="KAI4470289.1"/>
    </source>
</evidence>
<reference evidence="1" key="1">
    <citation type="submission" date="2022-04" db="EMBL/GenBank/DDBJ databases">
        <title>Chromosome-scale genome assembly of Holotrichia oblita Faldermann.</title>
        <authorList>
            <person name="Rongchong L."/>
        </authorList>
    </citation>
    <scope>NUCLEOTIDE SEQUENCE</scope>
    <source>
        <strain evidence="1">81SQS9</strain>
    </source>
</reference>
<proteinExistence type="predicted"/>
<dbReference type="Proteomes" id="UP001056778">
    <property type="component" value="Chromosome 1"/>
</dbReference>
<accession>A0ACB9TTW7</accession>
<protein>
    <submittedName>
        <fullName evidence="1">Palmitoyl-protein thioesterase/dolichyldiphosphatase 1</fullName>
    </submittedName>
</protein>
<dbReference type="EMBL" id="CM043015">
    <property type="protein sequence ID" value="KAI4470289.1"/>
    <property type="molecule type" value="Genomic_DNA"/>
</dbReference>
<evidence type="ECO:0000313" key="2">
    <source>
        <dbReference type="Proteomes" id="UP001056778"/>
    </source>
</evidence>
<organism evidence="1 2">
    <name type="scientific">Holotrichia oblita</name>
    <name type="common">Chafer beetle</name>
    <dbReference type="NCBI Taxonomy" id="644536"/>
    <lineage>
        <taxon>Eukaryota</taxon>
        <taxon>Metazoa</taxon>
        <taxon>Ecdysozoa</taxon>
        <taxon>Arthropoda</taxon>
        <taxon>Hexapoda</taxon>
        <taxon>Insecta</taxon>
        <taxon>Pterygota</taxon>
        <taxon>Neoptera</taxon>
        <taxon>Endopterygota</taxon>
        <taxon>Coleoptera</taxon>
        <taxon>Polyphaga</taxon>
        <taxon>Scarabaeiformia</taxon>
        <taxon>Scarabaeidae</taxon>
        <taxon>Melolonthinae</taxon>
        <taxon>Holotrichia</taxon>
    </lineage>
</organism>
<name>A0ACB9TTW7_HOLOL</name>
<comment type="caution">
    <text evidence="1">The sequence shown here is derived from an EMBL/GenBank/DDBJ whole genome shotgun (WGS) entry which is preliminary data.</text>
</comment>